<evidence type="ECO:0000313" key="2">
    <source>
        <dbReference type="Proteomes" id="UP000048600"/>
    </source>
</evidence>
<dbReference type="EMBL" id="CHKL01000180">
    <property type="protein sequence ID" value="COW21922.1"/>
    <property type="molecule type" value="Genomic_DNA"/>
</dbReference>
<dbReference type="AlphaFoldDB" id="A0A654ZCY2"/>
<organism evidence="1 2">
    <name type="scientific">Mycobacterium tuberculosis</name>
    <dbReference type="NCBI Taxonomy" id="1773"/>
    <lineage>
        <taxon>Bacteria</taxon>
        <taxon>Bacillati</taxon>
        <taxon>Actinomycetota</taxon>
        <taxon>Actinomycetes</taxon>
        <taxon>Mycobacteriales</taxon>
        <taxon>Mycobacteriaceae</taxon>
        <taxon>Mycobacterium</taxon>
        <taxon>Mycobacterium tuberculosis complex</taxon>
    </lineage>
</organism>
<accession>A0A654ZCY2</accession>
<proteinExistence type="predicted"/>
<name>A0A654ZCY2_MYCTX</name>
<protein>
    <submittedName>
        <fullName evidence="1">Uncharacterized protein</fullName>
    </submittedName>
</protein>
<dbReference type="Proteomes" id="UP000048600">
    <property type="component" value="Unassembled WGS sequence"/>
</dbReference>
<gene>
    <name evidence="1" type="ORF">ERS007741_01854</name>
</gene>
<reference evidence="1 2" key="1">
    <citation type="submission" date="2015-03" db="EMBL/GenBank/DDBJ databases">
        <authorList>
            <consortium name="Pathogen Informatics"/>
        </authorList>
    </citation>
    <scope>NUCLEOTIDE SEQUENCE [LARGE SCALE GENOMIC DNA]</scope>
    <source>
        <strain evidence="1 2">P00601463</strain>
    </source>
</reference>
<sequence>MYLGDIDNDRIPAGNHPLAELVNGWIDATSRKIDDGPGPLYLQDRRLTQLVTAVVDLLDQSREHVGVPAEPLERPAQCRRRGFVPGGQQREQLVANVLARHDGTVVVSAAQHQRQYVGPIGEVRVGPLGFDELVDDSVVLAPPLGQPAPRAKAAIVAFGFR</sequence>
<evidence type="ECO:0000313" key="1">
    <source>
        <dbReference type="EMBL" id="COW21922.1"/>
    </source>
</evidence>